<evidence type="ECO:0000256" key="1">
    <source>
        <dbReference type="SAM" id="MobiDB-lite"/>
    </source>
</evidence>
<evidence type="ECO:0008006" key="5">
    <source>
        <dbReference type="Google" id="ProtNLM"/>
    </source>
</evidence>
<name>A0A9Q0GB05_9ROSI</name>
<evidence type="ECO:0000256" key="2">
    <source>
        <dbReference type="SAM" id="Phobius"/>
    </source>
</evidence>
<keyword evidence="2" id="KW-0812">Transmembrane</keyword>
<organism evidence="3 4">
    <name type="scientific">Turnera subulata</name>
    <dbReference type="NCBI Taxonomy" id="218843"/>
    <lineage>
        <taxon>Eukaryota</taxon>
        <taxon>Viridiplantae</taxon>
        <taxon>Streptophyta</taxon>
        <taxon>Embryophyta</taxon>
        <taxon>Tracheophyta</taxon>
        <taxon>Spermatophyta</taxon>
        <taxon>Magnoliopsida</taxon>
        <taxon>eudicotyledons</taxon>
        <taxon>Gunneridae</taxon>
        <taxon>Pentapetalae</taxon>
        <taxon>rosids</taxon>
        <taxon>fabids</taxon>
        <taxon>Malpighiales</taxon>
        <taxon>Passifloraceae</taxon>
        <taxon>Turnera</taxon>
    </lineage>
</organism>
<evidence type="ECO:0000313" key="4">
    <source>
        <dbReference type="Proteomes" id="UP001141552"/>
    </source>
</evidence>
<dbReference type="InterPro" id="IPR004316">
    <property type="entry name" value="SWEET_rpt"/>
</dbReference>
<feature type="transmembrane region" description="Helical" evidence="2">
    <location>
        <begin position="19"/>
        <end position="44"/>
    </location>
</feature>
<sequence>MSALNCGIWVAYAILYRQFYMMVSNIFGLVGAAVQLGLYLYLYLSHVSSTPQQEEQDAGGTDIPSSHHDSHGTPPGPGSPHSVQPSQNEHHDSTSEQEVQDEAPAEQDGPI</sequence>
<keyword evidence="4" id="KW-1185">Reference proteome</keyword>
<evidence type="ECO:0000313" key="3">
    <source>
        <dbReference type="EMBL" id="KAJ4846888.1"/>
    </source>
</evidence>
<dbReference type="EMBL" id="JAKUCV010001318">
    <property type="protein sequence ID" value="KAJ4846888.1"/>
    <property type="molecule type" value="Genomic_DNA"/>
</dbReference>
<keyword evidence="2" id="KW-0472">Membrane</keyword>
<accession>A0A9Q0GB05</accession>
<dbReference type="Proteomes" id="UP001141552">
    <property type="component" value="Unassembled WGS sequence"/>
</dbReference>
<dbReference type="AlphaFoldDB" id="A0A9Q0GB05"/>
<feature type="region of interest" description="Disordered" evidence="1">
    <location>
        <begin position="50"/>
        <end position="111"/>
    </location>
</feature>
<keyword evidence="2" id="KW-1133">Transmembrane helix</keyword>
<reference evidence="3" key="2">
    <citation type="journal article" date="2023" name="Plants (Basel)">
        <title>Annotation of the Turnera subulata (Passifloraceae) Draft Genome Reveals the S-Locus Evolved after the Divergence of Turneroideae from Passifloroideae in a Stepwise Manner.</title>
        <authorList>
            <person name="Henning P.M."/>
            <person name="Roalson E.H."/>
            <person name="Mir W."/>
            <person name="McCubbin A.G."/>
            <person name="Shore J.S."/>
        </authorList>
    </citation>
    <scope>NUCLEOTIDE SEQUENCE</scope>
    <source>
        <strain evidence="3">F60SS</strain>
    </source>
</reference>
<protein>
    <recommendedName>
        <fullName evidence="5">Bidirectional sugar transporter SWEET</fullName>
    </recommendedName>
</protein>
<dbReference type="Gene3D" id="1.20.1280.290">
    <property type="match status" value="1"/>
</dbReference>
<comment type="caution">
    <text evidence="3">The sequence shown here is derived from an EMBL/GenBank/DDBJ whole genome shotgun (WGS) entry which is preliminary data.</text>
</comment>
<dbReference type="GO" id="GO:0016020">
    <property type="term" value="C:membrane"/>
    <property type="evidence" value="ECO:0007669"/>
    <property type="project" value="InterPro"/>
</dbReference>
<gene>
    <name evidence="3" type="ORF">Tsubulata_030926</name>
</gene>
<reference evidence="3" key="1">
    <citation type="submission" date="2022-02" db="EMBL/GenBank/DDBJ databases">
        <authorList>
            <person name="Henning P.M."/>
            <person name="McCubbin A.G."/>
            <person name="Shore J.S."/>
        </authorList>
    </citation>
    <scope>NUCLEOTIDE SEQUENCE</scope>
    <source>
        <strain evidence="3">F60SS</strain>
        <tissue evidence="3">Leaves</tissue>
    </source>
</reference>
<dbReference type="Pfam" id="PF03083">
    <property type="entry name" value="MtN3_slv"/>
    <property type="match status" value="1"/>
</dbReference>
<proteinExistence type="predicted"/>